<dbReference type="AlphaFoldDB" id="A0A4V3D4G2"/>
<dbReference type="EMBL" id="SNYJ01000020">
    <property type="protein sequence ID" value="TDQ36117.1"/>
    <property type="molecule type" value="Genomic_DNA"/>
</dbReference>
<protein>
    <submittedName>
        <fullName evidence="1">Uncharacterized protein YdeI (YjbR/CyaY-like superfamily)</fullName>
    </submittedName>
</protein>
<name>A0A4V3D4G2_9BACI</name>
<accession>A0A4V3D4G2</accession>
<gene>
    <name evidence="1" type="ORF">EV213_12048</name>
</gene>
<evidence type="ECO:0000313" key="2">
    <source>
        <dbReference type="Proteomes" id="UP000295632"/>
    </source>
</evidence>
<evidence type="ECO:0000313" key="1">
    <source>
        <dbReference type="EMBL" id="TDQ36117.1"/>
    </source>
</evidence>
<comment type="caution">
    <text evidence="1">The sequence shown here is derived from an EMBL/GenBank/DDBJ whole genome shotgun (WGS) entry which is preliminary data.</text>
</comment>
<proteinExistence type="predicted"/>
<organism evidence="1 2">
    <name type="scientific">Aureibacillus halotolerans</name>
    <dbReference type="NCBI Taxonomy" id="1508390"/>
    <lineage>
        <taxon>Bacteria</taxon>
        <taxon>Bacillati</taxon>
        <taxon>Bacillota</taxon>
        <taxon>Bacilli</taxon>
        <taxon>Bacillales</taxon>
        <taxon>Bacillaceae</taxon>
        <taxon>Aureibacillus</taxon>
    </lineage>
</organism>
<dbReference type="Proteomes" id="UP000295632">
    <property type="component" value="Unassembled WGS sequence"/>
</dbReference>
<sequence length="164" mass="19596">MEMDCLVTARTRQEWRKWLSDNHRSEAYCWVTLSKNHSLTYLDAVEEALCFGWIDSTKKRVNETDVGQRFSPRKRNSHWTELNKERVRRLDKLGLMTEEGKKVLPEMTSESFTIDEEIIAELEQDEVLYQHFQSLPDLYVRIKIDNIQSVKRIMPCIKNDWRNS</sequence>
<reference evidence="1 2" key="1">
    <citation type="submission" date="2019-03" db="EMBL/GenBank/DDBJ databases">
        <title>Genomic Encyclopedia of Type Strains, Phase IV (KMG-IV): sequencing the most valuable type-strain genomes for metagenomic binning, comparative biology and taxonomic classification.</title>
        <authorList>
            <person name="Goeker M."/>
        </authorList>
    </citation>
    <scope>NUCLEOTIDE SEQUENCE [LARGE SCALE GENOMIC DNA]</scope>
    <source>
        <strain evidence="1 2">DSM 28697</strain>
    </source>
</reference>
<keyword evidence="2" id="KW-1185">Reference proteome</keyword>